<evidence type="ECO:0000256" key="2">
    <source>
        <dbReference type="SAM" id="Phobius"/>
    </source>
</evidence>
<gene>
    <name evidence="3" type="ORF">V1264_004920</name>
</gene>
<dbReference type="Proteomes" id="UP001374579">
    <property type="component" value="Unassembled WGS sequence"/>
</dbReference>
<keyword evidence="2" id="KW-1133">Transmembrane helix</keyword>
<organism evidence="3 4">
    <name type="scientific">Littorina saxatilis</name>
    <dbReference type="NCBI Taxonomy" id="31220"/>
    <lineage>
        <taxon>Eukaryota</taxon>
        <taxon>Metazoa</taxon>
        <taxon>Spiralia</taxon>
        <taxon>Lophotrochozoa</taxon>
        <taxon>Mollusca</taxon>
        <taxon>Gastropoda</taxon>
        <taxon>Caenogastropoda</taxon>
        <taxon>Littorinimorpha</taxon>
        <taxon>Littorinoidea</taxon>
        <taxon>Littorinidae</taxon>
        <taxon>Littorina</taxon>
    </lineage>
</organism>
<feature type="region of interest" description="Disordered" evidence="1">
    <location>
        <begin position="327"/>
        <end position="395"/>
    </location>
</feature>
<dbReference type="EMBL" id="JBAMIC010000013">
    <property type="protein sequence ID" value="KAK7098029.1"/>
    <property type="molecule type" value="Genomic_DNA"/>
</dbReference>
<feature type="transmembrane region" description="Helical" evidence="2">
    <location>
        <begin position="271"/>
        <end position="293"/>
    </location>
</feature>
<feature type="compositionally biased region" description="Basic residues" evidence="1">
    <location>
        <begin position="339"/>
        <end position="350"/>
    </location>
</feature>
<name>A0AAN9G811_9CAEN</name>
<reference evidence="3 4" key="1">
    <citation type="submission" date="2024-02" db="EMBL/GenBank/DDBJ databases">
        <title>Chromosome-scale genome assembly of the rough periwinkle Littorina saxatilis.</title>
        <authorList>
            <person name="De Jode A."/>
            <person name="Faria R."/>
            <person name="Formenti G."/>
            <person name="Sims Y."/>
            <person name="Smith T.P."/>
            <person name="Tracey A."/>
            <person name="Wood J.M.D."/>
            <person name="Zagrodzka Z.B."/>
            <person name="Johannesson K."/>
            <person name="Butlin R.K."/>
            <person name="Leder E.H."/>
        </authorList>
    </citation>
    <scope>NUCLEOTIDE SEQUENCE [LARGE SCALE GENOMIC DNA]</scope>
    <source>
        <strain evidence="3">Snail1</strain>
        <tissue evidence="3">Muscle</tissue>
    </source>
</reference>
<keyword evidence="4" id="KW-1185">Reference proteome</keyword>
<protein>
    <submittedName>
        <fullName evidence="3">Uncharacterized protein</fullName>
    </submittedName>
</protein>
<feature type="compositionally biased region" description="Basic and acidic residues" evidence="1">
    <location>
        <begin position="429"/>
        <end position="440"/>
    </location>
</feature>
<sequence length="519" mass="56381">MGDACIYLAHKQKRGIKAKPLKYLAVLMCVHFIPCSFTQPAAVREECVPSHGNACVPGASCQWTHSTFTCQCGKSSSVPMADRSACVVVIEDDFYFRFVTNIDCQVSMFCREYVPLSTLCVEVEDDISDSATRTVCVCDRGARVTSDRETCVMRTQATKTGGRHECSDDSDCPSSEKSVSVCVIDVQSYSSGKKHTACMESTEMSQLDFGIVVSRTPRHGWKRSSNATYLGNQTEQVGNQTEQMGNQTNGNNTHGIPDDNVDEEWEKKKKLFLYIGCGILGALLLLCICCLACKGAKKKDPMIAKKKEAKIAKKKEAKMNKDLIIVNFPGKQNGPSGHEKRRGTRKKRGATPKTEIIVIHQPSKGAETKQAKPRPGQKARPMAPPPPGQAAQPPEGRGSCCRCLGACCTCLCACCTALCIACTCTEKPKEDDALEPKPSEAPDEDGSDVDGDNDGDGDDDSDRDDNAGDDGDRDDNADDDSDVDNNDDVDDDFTDGSDNTSIPYSDSDNDPVIKTVFLY</sequence>
<accession>A0AAN9G811</accession>
<evidence type="ECO:0000313" key="4">
    <source>
        <dbReference type="Proteomes" id="UP001374579"/>
    </source>
</evidence>
<comment type="caution">
    <text evidence="3">The sequence shown here is derived from an EMBL/GenBank/DDBJ whole genome shotgun (WGS) entry which is preliminary data.</text>
</comment>
<keyword evidence="2" id="KW-0812">Transmembrane</keyword>
<evidence type="ECO:0000256" key="1">
    <source>
        <dbReference type="SAM" id="MobiDB-lite"/>
    </source>
</evidence>
<proteinExistence type="predicted"/>
<feature type="region of interest" description="Disordered" evidence="1">
    <location>
        <begin position="429"/>
        <end position="519"/>
    </location>
</feature>
<keyword evidence="2" id="KW-0472">Membrane</keyword>
<dbReference type="AlphaFoldDB" id="A0AAN9G811"/>
<feature type="compositionally biased region" description="Acidic residues" evidence="1">
    <location>
        <begin position="441"/>
        <end position="495"/>
    </location>
</feature>
<evidence type="ECO:0000313" key="3">
    <source>
        <dbReference type="EMBL" id="KAK7098029.1"/>
    </source>
</evidence>